<dbReference type="AlphaFoldDB" id="A0A657LU14"/>
<feature type="domain" description="ABC transporter" evidence="10">
    <location>
        <begin position="11"/>
        <end position="247"/>
    </location>
</feature>
<keyword evidence="12" id="KW-1185">Reference proteome</keyword>
<reference evidence="11 12" key="1">
    <citation type="submission" date="2016-02" db="EMBL/GenBank/DDBJ databases">
        <title>Genome sequencing of a beta-galactosidase producing bacteria Rhizobium sp. 59.</title>
        <authorList>
            <person name="Wang D."/>
            <person name="Kot W."/>
            <person name="Qin Y."/>
            <person name="Hansen L."/>
            <person name="Naqvi K."/>
            <person name="Rensing C."/>
        </authorList>
    </citation>
    <scope>NUCLEOTIDE SEQUENCE [LARGE SCALE GENOMIC DNA]</scope>
    <source>
        <strain evidence="11 12">59</strain>
    </source>
</reference>
<sequence length="519" mass="56156">MALIDTHDTILKLDDVTKVYSGIVAVKHASLELKRGAVNVLVGENGAGKSTLMRMIAGVEKPSLGRILLEGKEVEFNSPADAQKHGIGMVFQELNLFGNLSVAENIFSTREITRGLRGIDHKAQVQKANVFLDKLDAGISAETMVEDLPIGQQQLVEIAKAISLDTRILILDEPTSALSAAEVDILFKVINELKAQGVAIVYISHRLEELMRIGDYITVLRDGQITGQALVNDIDTKWIVRSMIGSDAKDFAKSVDHKLGAEAFRAEDICLPRRTGGLAVDHLSISVKAGEVLGIYGLMGAGRSEFFECIIGQHAHSTGRIFIAGEEIVARDTSTRIRKGLALIPEDRQREGLVQVLSIASNLTLASLEKFVKFGFHIAGARERSAVKDAISNLSIKAPNPDFEVTSMSGGNQQKVVIGKALMTNPKVLLMDEPSRGIDVGAKADVFRTMRRLAGEGLAILFSTSDLEEVMALSDRIAVMSNGRITTILDRADATEELIVKAASEGHKSAEQKSIRETA</sequence>
<evidence type="ECO:0000256" key="7">
    <source>
        <dbReference type="ARBA" id="ARBA00022840"/>
    </source>
</evidence>
<dbReference type="Pfam" id="PF00005">
    <property type="entry name" value="ABC_tran"/>
    <property type="match status" value="2"/>
</dbReference>
<dbReference type="PANTHER" id="PTHR43790">
    <property type="entry name" value="CARBOHYDRATE TRANSPORT ATP-BINDING PROTEIN MG119-RELATED"/>
    <property type="match status" value="1"/>
</dbReference>
<dbReference type="PANTHER" id="PTHR43790:SF3">
    <property type="entry name" value="D-ALLOSE IMPORT ATP-BINDING PROTEIN ALSA-RELATED"/>
    <property type="match status" value="1"/>
</dbReference>
<keyword evidence="6" id="KW-0547">Nucleotide-binding</keyword>
<dbReference type="GO" id="GO:0016887">
    <property type="term" value="F:ATP hydrolysis activity"/>
    <property type="evidence" value="ECO:0007669"/>
    <property type="project" value="InterPro"/>
</dbReference>
<dbReference type="InterPro" id="IPR027417">
    <property type="entry name" value="P-loop_NTPase"/>
</dbReference>
<dbReference type="InterPro" id="IPR003439">
    <property type="entry name" value="ABC_transporter-like_ATP-bd"/>
</dbReference>
<dbReference type="SMART" id="SM00382">
    <property type="entry name" value="AAA"/>
    <property type="match status" value="2"/>
</dbReference>
<evidence type="ECO:0000313" key="12">
    <source>
        <dbReference type="Proteomes" id="UP000182661"/>
    </source>
</evidence>
<organism evidence="11 12">
    <name type="scientific">Pararhizobium antarcticum</name>
    <dbReference type="NCBI Taxonomy" id="1798805"/>
    <lineage>
        <taxon>Bacteria</taxon>
        <taxon>Pseudomonadati</taxon>
        <taxon>Pseudomonadota</taxon>
        <taxon>Alphaproteobacteria</taxon>
        <taxon>Hyphomicrobiales</taxon>
        <taxon>Rhizobiaceae</taxon>
        <taxon>Rhizobium/Agrobacterium group</taxon>
        <taxon>Pararhizobium</taxon>
    </lineage>
</organism>
<gene>
    <name evidence="11" type="ORF">AX760_20355</name>
</gene>
<proteinExistence type="inferred from homology"/>
<keyword evidence="8" id="KW-1278">Translocase</keyword>
<dbReference type="CDD" id="cd03215">
    <property type="entry name" value="ABC_Carb_Monos_II"/>
    <property type="match status" value="1"/>
</dbReference>
<keyword evidence="2" id="KW-0813">Transport</keyword>
<keyword evidence="9" id="KW-0472">Membrane</keyword>
<dbReference type="SUPFAM" id="SSF52540">
    <property type="entry name" value="P-loop containing nucleoside triphosphate hydrolases"/>
    <property type="match status" value="2"/>
</dbReference>
<keyword evidence="5" id="KW-0677">Repeat</keyword>
<dbReference type="InterPro" id="IPR003593">
    <property type="entry name" value="AAA+_ATPase"/>
</dbReference>
<keyword evidence="7 11" id="KW-0067">ATP-binding</keyword>
<dbReference type="InterPro" id="IPR050107">
    <property type="entry name" value="ABC_carbohydrate_import_ATPase"/>
</dbReference>
<dbReference type="OrthoDB" id="9805029at2"/>
<comment type="similarity">
    <text evidence="1">Belongs to the ABC transporter superfamily.</text>
</comment>
<evidence type="ECO:0000256" key="6">
    <source>
        <dbReference type="ARBA" id="ARBA00022741"/>
    </source>
</evidence>
<dbReference type="RefSeq" id="WP_071834203.1">
    <property type="nucleotide sequence ID" value="NZ_LSRP01000099.1"/>
</dbReference>
<evidence type="ECO:0000256" key="8">
    <source>
        <dbReference type="ARBA" id="ARBA00022967"/>
    </source>
</evidence>
<keyword evidence="3" id="KW-1003">Cell membrane</keyword>
<accession>A0A657LU14</accession>
<dbReference type="GO" id="GO:0005524">
    <property type="term" value="F:ATP binding"/>
    <property type="evidence" value="ECO:0007669"/>
    <property type="project" value="UniProtKB-KW"/>
</dbReference>
<name>A0A657LU14_9HYPH</name>
<feature type="domain" description="ABC transporter" evidence="10">
    <location>
        <begin position="264"/>
        <end position="507"/>
    </location>
</feature>
<evidence type="ECO:0000256" key="9">
    <source>
        <dbReference type="ARBA" id="ARBA00023136"/>
    </source>
</evidence>
<dbReference type="InterPro" id="IPR017871">
    <property type="entry name" value="ABC_transporter-like_CS"/>
</dbReference>
<comment type="caution">
    <text evidence="11">The sequence shown here is derived from an EMBL/GenBank/DDBJ whole genome shotgun (WGS) entry which is preliminary data.</text>
</comment>
<evidence type="ECO:0000256" key="1">
    <source>
        <dbReference type="ARBA" id="ARBA00005417"/>
    </source>
</evidence>
<evidence type="ECO:0000256" key="5">
    <source>
        <dbReference type="ARBA" id="ARBA00022737"/>
    </source>
</evidence>
<dbReference type="Gene3D" id="3.40.50.300">
    <property type="entry name" value="P-loop containing nucleotide triphosphate hydrolases"/>
    <property type="match status" value="2"/>
</dbReference>
<keyword evidence="4" id="KW-0762">Sugar transport</keyword>
<dbReference type="PROSITE" id="PS00211">
    <property type="entry name" value="ABC_TRANSPORTER_1"/>
    <property type="match status" value="1"/>
</dbReference>
<protein>
    <submittedName>
        <fullName evidence="11">Sugar ABC transporter ATP-binding protein</fullName>
    </submittedName>
</protein>
<dbReference type="EMBL" id="LSRP01000099">
    <property type="protein sequence ID" value="OJF94398.1"/>
    <property type="molecule type" value="Genomic_DNA"/>
</dbReference>
<evidence type="ECO:0000256" key="2">
    <source>
        <dbReference type="ARBA" id="ARBA00022448"/>
    </source>
</evidence>
<evidence type="ECO:0000313" key="11">
    <source>
        <dbReference type="EMBL" id="OJF94398.1"/>
    </source>
</evidence>
<dbReference type="Proteomes" id="UP000182661">
    <property type="component" value="Unassembled WGS sequence"/>
</dbReference>
<dbReference type="PROSITE" id="PS50893">
    <property type="entry name" value="ABC_TRANSPORTER_2"/>
    <property type="match status" value="2"/>
</dbReference>
<evidence type="ECO:0000259" key="10">
    <source>
        <dbReference type="PROSITE" id="PS50893"/>
    </source>
</evidence>
<dbReference type="CDD" id="cd03216">
    <property type="entry name" value="ABC_Carb_Monos_I"/>
    <property type="match status" value="1"/>
</dbReference>
<evidence type="ECO:0000256" key="3">
    <source>
        <dbReference type="ARBA" id="ARBA00022475"/>
    </source>
</evidence>
<evidence type="ECO:0000256" key="4">
    <source>
        <dbReference type="ARBA" id="ARBA00022597"/>
    </source>
</evidence>